<name>A0ACC2JEV6_9PEZI</name>
<evidence type="ECO:0000313" key="1">
    <source>
        <dbReference type="EMBL" id="KAJ8126033.1"/>
    </source>
</evidence>
<comment type="caution">
    <text evidence="1">The sequence shown here is derived from an EMBL/GenBank/DDBJ whole genome shotgun (WGS) entry which is preliminary data.</text>
</comment>
<keyword evidence="2" id="KW-1185">Reference proteome</keyword>
<reference evidence="1" key="1">
    <citation type="submission" date="2022-12" db="EMBL/GenBank/DDBJ databases">
        <title>Genome Sequence of Lasiodiplodia mahajangana.</title>
        <authorList>
            <person name="Buettner E."/>
        </authorList>
    </citation>
    <scope>NUCLEOTIDE SEQUENCE</scope>
    <source>
        <strain evidence="1">VT137</strain>
    </source>
</reference>
<protein>
    <submittedName>
        <fullName evidence="1">Uncharacterized protein</fullName>
    </submittedName>
</protein>
<dbReference type="EMBL" id="JAPUUL010002059">
    <property type="protein sequence ID" value="KAJ8126033.1"/>
    <property type="molecule type" value="Genomic_DNA"/>
</dbReference>
<proteinExistence type="predicted"/>
<dbReference type="Proteomes" id="UP001153332">
    <property type="component" value="Unassembled WGS sequence"/>
</dbReference>
<sequence>MRLRSPSLALPRLLNTKILTGMRAARVILDHLLQTHVGTLSALHDAKERHHRAGADGNAKSSVLLATKPRHSSEEALFELLKDQSWAYRVVKGIPVAKIGEEDEVVQIYLLEKGGDTARLSPA</sequence>
<evidence type="ECO:0000313" key="2">
    <source>
        <dbReference type="Proteomes" id="UP001153332"/>
    </source>
</evidence>
<accession>A0ACC2JEV6</accession>
<organism evidence="1 2">
    <name type="scientific">Lasiodiplodia mahajangana</name>
    <dbReference type="NCBI Taxonomy" id="1108764"/>
    <lineage>
        <taxon>Eukaryota</taxon>
        <taxon>Fungi</taxon>
        <taxon>Dikarya</taxon>
        <taxon>Ascomycota</taxon>
        <taxon>Pezizomycotina</taxon>
        <taxon>Dothideomycetes</taxon>
        <taxon>Dothideomycetes incertae sedis</taxon>
        <taxon>Botryosphaeriales</taxon>
        <taxon>Botryosphaeriaceae</taxon>
        <taxon>Lasiodiplodia</taxon>
    </lineage>
</organism>
<gene>
    <name evidence="1" type="ORF">O1611_g7607</name>
</gene>